<dbReference type="RefSeq" id="WP_343818085.1">
    <property type="nucleotide sequence ID" value="NZ_BAAAFA010000009.1"/>
</dbReference>
<sequence length="108" mass="11954">MDKISKIQSSTEKVLAFSTAFIHVVAFTAIVYHSQIYHHIPVSAGDAYGLGDVINLGFAFVIVCIWFCSALSALILSIVNFKSNSWFAFKTLLFSSVALIGYFFYISI</sequence>
<evidence type="ECO:0000313" key="2">
    <source>
        <dbReference type="EMBL" id="GAA0820838.1"/>
    </source>
</evidence>
<feature type="transmembrane region" description="Helical" evidence="1">
    <location>
        <begin position="53"/>
        <end position="79"/>
    </location>
</feature>
<proteinExistence type="predicted"/>
<organism evidence="2 3">
    <name type="scientific">Colwellia asteriadis</name>
    <dbReference type="NCBI Taxonomy" id="517723"/>
    <lineage>
        <taxon>Bacteria</taxon>
        <taxon>Pseudomonadati</taxon>
        <taxon>Pseudomonadota</taxon>
        <taxon>Gammaproteobacteria</taxon>
        <taxon>Alteromonadales</taxon>
        <taxon>Colwelliaceae</taxon>
        <taxon>Colwellia</taxon>
    </lineage>
</organism>
<keyword evidence="3" id="KW-1185">Reference proteome</keyword>
<dbReference type="EMBL" id="BAAAFA010000009">
    <property type="protein sequence ID" value="GAA0820838.1"/>
    <property type="molecule type" value="Genomic_DNA"/>
</dbReference>
<keyword evidence="1" id="KW-1133">Transmembrane helix</keyword>
<protein>
    <submittedName>
        <fullName evidence="2">Uncharacterized protein</fullName>
    </submittedName>
</protein>
<reference evidence="3" key="1">
    <citation type="journal article" date="2019" name="Int. J. Syst. Evol. Microbiol.">
        <title>The Global Catalogue of Microorganisms (GCM) 10K type strain sequencing project: providing services to taxonomists for standard genome sequencing and annotation.</title>
        <authorList>
            <consortium name="The Broad Institute Genomics Platform"/>
            <consortium name="The Broad Institute Genome Sequencing Center for Infectious Disease"/>
            <person name="Wu L."/>
            <person name="Ma J."/>
        </authorList>
    </citation>
    <scope>NUCLEOTIDE SEQUENCE [LARGE SCALE GENOMIC DNA]</scope>
    <source>
        <strain evidence="3">JCM 15608</strain>
    </source>
</reference>
<keyword evidence="1" id="KW-0472">Membrane</keyword>
<comment type="caution">
    <text evidence="2">The sequence shown here is derived from an EMBL/GenBank/DDBJ whole genome shotgun (WGS) entry which is preliminary data.</text>
</comment>
<name>A0ABP3WIK8_9GAMM</name>
<evidence type="ECO:0000313" key="3">
    <source>
        <dbReference type="Proteomes" id="UP001500021"/>
    </source>
</evidence>
<feature type="transmembrane region" description="Helical" evidence="1">
    <location>
        <begin position="14"/>
        <end position="33"/>
    </location>
</feature>
<feature type="transmembrane region" description="Helical" evidence="1">
    <location>
        <begin position="86"/>
        <end position="106"/>
    </location>
</feature>
<gene>
    <name evidence="2" type="ORF">GCM10009111_26930</name>
</gene>
<keyword evidence="1" id="KW-0812">Transmembrane</keyword>
<evidence type="ECO:0000256" key="1">
    <source>
        <dbReference type="SAM" id="Phobius"/>
    </source>
</evidence>
<accession>A0ABP3WIK8</accession>
<dbReference type="Proteomes" id="UP001500021">
    <property type="component" value="Unassembled WGS sequence"/>
</dbReference>